<evidence type="ECO:0000256" key="6">
    <source>
        <dbReference type="ARBA" id="ARBA00023134"/>
    </source>
</evidence>
<dbReference type="PROSITE" id="PS01358">
    <property type="entry name" value="ZF_RANBP2_1"/>
    <property type="match status" value="1"/>
</dbReference>
<dbReference type="FunFam" id="3.40.50.300:FF:000366">
    <property type="entry name" value="GTPase, IMAP family member 2"/>
    <property type="match status" value="1"/>
</dbReference>
<feature type="compositionally biased region" description="Basic residues" evidence="9">
    <location>
        <begin position="471"/>
        <end position="480"/>
    </location>
</feature>
<comment type="caution">
    <text evidence="12">The sequence shown here is derived from an EMBL/GenBank/DDBJ whole genome shotgun (WGS) entry which is preliminary data.</text>
</comment>
<protein>
    <submittedName>
        <fullName evidence="12">Uncharacterized protein</fullName>
    </submittedName>
</protein>
<dbReference type="PANTHER" id="PTHR10903">
    <property type="entry name" value="GTPASE, IMAP FAMILY MEMBER-RELATED"/>
    <property type="match status" value="1"/>
</dbReference>
<evidence type="ECO:0000256" key="8">
    <source>
        <dbReference type="SAM" id="Coils"/>
    </source>
</evidence>
<dbReference type="OrthoDB" id="431287at2759"/>
<feature type="region of interest" description="Disordered" evidence="9">
    <location>
        <begin position="101"/>
        <end position="124"/>
    </location>
</feature>
<dbReference type="EMBL" id="UYJE01001739">
    <property type="protein sequence ID" value="VDI04760.1"/>
    <property type="molecule type" value="Genomic_DNA"/>
</dbReference>
<dbReference type="InterPro" id="IPR036443">
    <property type="entry name" value="Znf_RanBP2_sf"/>
</dbReference>
<gene>
    <name evidence="12" type="ORF">MGAL_10B055353</name>
</gene>
<keyword evidence="4 7" id="KW-0863">Zinc-finger</keyword>
<proteinExistence type="inferred from homology"/>
<dbReference type="InterPro" id="IPR001876">
    <property type="entry name" value="Znf_RanBP2"/>
</dbReference>
<dbReference type="SMART" id="SM00547">
    <property type="entry name" value="ZnF_RBZ"/>
    <property type="match status" value="2"/>
</dbReference>
<dbReference type="PANTHER" id="PTHR10903:SF184">
    <property type="entry name" value="GTP-BINDING PROTEIN A"/>
    <property type="match status" value="1"/>
</dbReference>
<evidence type="ECO:0000313" key="13">
    <source>
        <dbReference type="Proteomes" id="UP000596742"/>
    </source>
</evidence>
<evidence type="ECO:0000313" key="12">
    <source>
        <dbReference type="EMBL" id="VDI04760.1"/>
    </source>
</evidence>
<dbReference type="Gene3D" id="3.40.50.300">
    <property type="entry name" value="P-loop containing nucleotide triphosphate hydrolases"/>
    <property type="match status" value="1"/>
</dbReference>
<dbReference type="AlphaFoldDB" id="A0A8B6CHE1"/>
<name>A0A8B6CHE1_MYTGA</name>
<evidence type="ECO:0000256" key="2">
    <source>
        <dbReference type="ARBA" id="ARBA00022723"/>
    </source>
</evidence>
<dbReference type="InterPro" id="IPR006703">
    <property type="entry name" value="G_AIG1"/>
</dbReference>
<feature type="coiled-coil region" evidence="8">
    <location>
        <begin position="348"/>
        <end position="458"/>
    </location>
</feature>
<keyword evidence="5" id="KW-0862">Zinc</keyword>
<feature type="compositionally biased region" description="Basic and acidic residues" evidence="9">
    <location>
        <begin position="57"/>
        <end position="66"/>
    </location>
</feature>
<dbReference type="GO" id="GO:0008270">
    <property type="term" value="F:zinc ion binding"/>
    <property type="evidence" value="ECO:0007669"/>
    <property type="project" value="UniProtKB-KW"/>
</dbReference>
<dbReference type="PROSITE" id="PS51720">
    <property type="entry name" value="G_AIG1"/>
    <property type="match status" value="1"/>
</dbReference>
<keyword evidence="3" id="KW-0547">Nucleotide-binding</keyword>
<accession>A0A8B6CHE1</accession>
<keyword evidence="8" id="KW-0175">Coiled coil</keyword>
<comment type="similarity">
    <text evidence="1">Belongs to the TRAFAC class TrmE-Era-EngA-EngB-Septin-like GTPase superfamily. AIG1/Toc34/Toc159-like paraseptin GTPase family. IAN subfamily.</text>
</comment>
<dbReference type="CDD" id="cd01852">
    <property type="entry name" value="AIG1"/>
    <property type="match status" value="1"/>
</dbReference>
<evidence type="ECO:0000256" key="7">
    <source>
        <dbReference type="PROSITE-ProRule" id="PRU00322"/>
    </source>
</evidence>
<feature type="domain" description="RanBP2-type" evidence="10">
    <location>
        <begin position="1"/>
        <end position="29"/>
    </location>
</feature>
<dbReference type="PROSITE" id="PS50199">
    <property type="entry name" value="ZF_RANBP2_2"/>
    <property type="match status" value="1"/>
</dbReference>
<dbReference type="Pfam" id="PF04548">
    <property type="entry name" value="AIG1"/>
    <property type="match status" value="1"/>
</dbReference>
<evidence type="ECO:0000256" key="9">
    <source>
        <dbReference type="SAM" id="MobiDB-lite"/>
    </source>
</evidence>
<dbReference type="InterPro" id="IPR045058">
    <property type="entry name" value="GIMA/IAN/Toc"/>
</dbReference>
<evidence type="ECO:0000256" key="1">
    <source>
        <dbReference type="ARBA" id="ARBA00008535"/>
    </source>
</evidence>
<evidence type="ECO:0000256" key="3">
    <source>
        <dbReference type="ARBA" id="ARBA00022741"/>
    </source>
</evidence>
<dbReference type="SUPFAM" id="SSF52540">
    <property type="entry name" value="P-loop containing nucleoside triphosphate hydrolases"/>
    <property type="match status" value="1"/>
</dbReference>
<dbReference type="InterPro" id="IPR027417">
    <property type="entry name" value="P-loop_NTPase"/>
</dbReference>
<dbReference type="SUPFAM" id="SSF90209">
    <property type="entry name" value="Ran binding protein zinc finger-like"/>
    <property type="match status" value="1"/>
</dbReference>
<organism evidence="12 13">
    <name type="scientific">Mytilus galloprovincialis</name>
    <name type="common">Mediterranean mussel</name>
    <dbReference type="NCBI Taxonomy" id="29158"/>
    <lineage>
        <taxon>Eukaryota</taxon>
        <taxon>Metazoa</taxon>
        <taxon>Spiralia</taxon>
        <taxon>Lophotrochozoa</taxon>
        <taxon>Mollusca</taxon>
        <taxon>Bivalvia</taxon>
        <taxon>Autobranchia</taxon>
        <taxon>Pteriomorphia</taxon>
        <taxon>Mytilida</taxon>
        <taxon>Mytiloidea</taxon>
        <taxon>Mytilidae</taxon>
        <taxon>Mytilinae</taxon>
        <taxon>Mytilus</taxon>
    </lineage>
</organism>
<evidence type="ECO:0000259" key="10">
    <source>
        <dbReference type="PROSITE" id="PS50199"/>
    </source>
</evidence>
<keyword evidence="2" id="KW-0479">Metal-binding</keyword>
<dbReference type="Proteomes" id="UP000596742">
    <property type="component" value="Unassembled WGS sequence"/>
</dbReference>
<keyword evidence="13" id="KW-1185">Reference proteome</keyword>
<dbReference type="Gene3D" id="4.10.1060.10">
    <property type="entry name" value="Zinc finger, RanBP2-type"/>
    <property type="match status" value="1"/>
</dbReference>
<keyword evidence="6" id="KW-0342">GTP-binding</keyword>
<feature type="region of interest" description="Disordered" evidence="9">
    <location>
        <begin position="471"/>
        <end position="491"/>
    </location>
</feature>
<feature type="region of interest" description="Disordered" evidence="9">
    <location>
        <begin position="34"/>
        <end position="66"/>
    </location>
</feature>
<sequence length="541" mass="61432">MSDWECSSCTLLNKGTVDICPTCNLRNPNAVLKYPDNSGMDQNGATSELKYPGSDTSDLKHTGSDPTADKDWTCSDCTFHNSVSTVCEMCEISKSESIRKSQTPVLTPSKSPVQNMSTGYATASRSVSRNDIETDCAEDGGELRMVLVGRTGSGKSATGNTILGENKFVAMVSGSSVTVNCSRGETYHGNRLLLVADTPGLFDTNHLNFEVTREISKCVGMTSPGPHAVLLVIAIGRYTKEEQDTVQHFIQHFGHDVIRYMMIVFTREDSLKQEQKTIEEFLETAPSELKEIVRKCENRYICVDNLANESEKKRKVNELITKIDDMVEKNGGVCYTNEMYAAAEDVLARRMEQIRAEFEQDQKRERRKLHNNFEQDIHALTNERSKLEDRMARMHWEKDYSEKEKQTLQMEMVRIQQQKEISQGEMEEGENRQLSERIAALRRREVLLNQQLQQKERQRLLMLSDLEKANHGIKQKRKERGRGSSLGSYPIGHLDEKTVRQKARDDVENKSPNIFTELLESLKNVGITFLSKAIKFFSNLI</sequence>
<reference evidence="12" key="1">
    <citation type="submission" date="2018-11" db="EMBL/GenBank/DDBJ databases">
        <authorList>
            <person name="Alioto T."/>
            <person name="Alioto T."/>
        </authorList>
    </citation>
    <scope>NUCLEOTIDE SEQUENCE</scope>
</reference>
<evidence type="ECO:0000259" key="11">
    <source>
        <dbReference type="PROSITE" id="PS51720"/>
    </source>
</evidence>
<dbReference type="GO" id="GO:0005525">
    <property type="term" value="F:GTP binding"/>
    <property type="evidence" value="ECO:0007669"/>
    <property type="project" value="UniProtKB-KW"/>
</dbReference>
<evidence type="ECO:0000256" key="5">
    <source>
        <dbReference type="ARBA" id="ARBA00022833"/>
    </source>
</evidence>
<evidence type="ECO:0000256" key="4">
    <source>
        <dbReference type="ARBA" id="ARBA00022771"/>
    </source>
</evidence>
<feature type="domain" description="AIG1-type G" evidence="11">
    <location>
        <begin position="140"/>
        <end position="344"/>
    </location>
</feature>